<dbReference type="GO" id="GO:0003735">
    <property type="term" value="F:structural constituent of ribosome"/>
    <property type="evidence" value="ECO:0007669"/>
    <property type="project" value="UniProtKB-UniRule"/>
</dbReference>
<protein>
    <recommendedName>
        <fullName evidence="6">Small ribosomal subunit protein uS17</fullName>
    </recommendedName>
</protein>
<organism evidence="8 9">
    <name type="scientific">Candidatus Roizmanbacteria bacterium RIFCSPLOWO2_01_FULL_40_42</name>
    <dbReference type="NCBI Taxonomy" id="1802066"/>
    <lineage>
        <taxon>Bacteria</taxon>
        <taxon>Candidatus Roizmaniibacteriota</taxon>
    </lineage>
</organism>
<name>A0A1F7J4H9_9BACT</name>
<comment type="function">
    <text evidence="6">One of the primary rRNA binding proteins, it binds specifically to the 5'-end of 16S ribosomal RNA.</text>
</comment>
<dbReference type="NCBIfam" id="NF004123">
    <property type="entry name" value="PRK05610.1"/>
    <property type="match status" value="1"/>
</dbReference>
<evidence type="ECO:0000313" key="8">
    <source>
        <dbReference type="EMBL" id="OGK50512.1"/>
    </source>
</evidence>
<dbReference type="GO" id="GO:0022627">
    <property type="term" value="C:cytosolic small ribosomal subunit"/>
    <property type="evidence" value="ECO:0007669"/>
    <property type="project" value="UniProtKB-UniRule"/>
</dbReference>
<dbReference type="InterPro" id="IPR019984">
    <property type="entry name" value="Ribosomal_uS17_bact/chlr"/>
</dbReference>
<dbReference type="InterPro" id="IPR012340">
    <property type="entry name" value="NA-bd_OB-fold"/>
</dbReference>
<proteinExistence type="inferred from homology"/>
<dbReference type="CDD" id="cd00364">
    <property type="entry name" value="Ribosomal_uS17"/>
    <property type="match status" value="1"/>
</dbReference>
<dbReference type="GO" id="GO:0006412">
    <property type="term" value="P:translation"/>
    <property type="evidence" value="ECO:0007669"/>
    <property type="project" value="UniProtKB-UniRule"/>
</dbReference>
<dbReference type="PRINTS" id="PR00973">
    <property type="entry name" value="RIBOSOMALS17"/>
</dbReference>
<dbReference type="NCBIfam" id="TIGR03635">
    <property type="entry name" value="uS17_bact"/>
    <property type="match status" value="1"/>
</dbReference>
<dbReference type="EMBL" id="MGAQ01000015">
    <property type="protein sequence ID" value="OGK50512.1"/>
    <property type="molecule type" value="Genomic_DNA"/>
</dbReference>
<dbReference type="PROSITE" id="PS00056">
    <property type="entry name" value="RIBOSOMAL_S17"/>
    <property type="match status" value="1"/>
</dbReference>
<sequence>MAKILTGQVISTKMQKTLVVLVERKLRHPQYRKVITRRKKYKAHYENEGVAVGDIVQIKETRPISKDKHFMLVTKEDMKKTAMKPKEVTEKIKV</sequence>
<evidence type="ECO:0000256" key="5">
    <source>
        <dbReference type="ARBA" id="ARBA00023274"/>
    </source>
</evidence>
<evidence type="ECO:0000256" key="4">
    <source>
        <dbReference type="ARBA" id="ARBA00022980"/>
    </source>
</evidence>
<keyword evidence="5 6" id="KW-0687">Ribonucleoprotein</keyword>
<accession>A0A1F7J4H9</accession>
<dbReference type="SUPFAM" id="SSF50249">
    <property type="entry name" value="Nucleic acid-binding proteins"/>
    <property type="match status" value="1"/>
</dbReference>
<evidence type="ECO:0000256" key="2">
    <source>
        <dbReference type="ARBA" id="ARBA00022730"/>
    </source>
</evidence>
<keyword evidence="4 6" id="KW-0689">Ribosomal protein</keyword>
<evidence type="ECO:0000256" key="7">
    <source>
        <dbReference type="RuleBase" id="RU003872"/>
    </source>
</evidence>
<evidence type="ECO:0000256" key="6">
    <source>
        <dbReference type="HAMAP-Rule" id="MF_01345"/>
    </source>
</evidence>
<dbReference type="HAMAP" id="MF_01345_B">
    <property type="entry name" value="Ribosomal_uS17_B"/>
    <property type="match status" value="1"/>
</dbReference>
<dbReference type="Gene3D" id="2.40.50.140">
    <property type="entry name" value="Nucleic acid-binding proteins"/>
    <property type="match status" value="1"/>
</dbReference>
<dbReference type="Pfam" id="PF00366">
    <property type="entry name" value="Ribosomal_S17"/>
    <property type="match status" value="1"/>
</dbReference>
<comment type="subunit">
    <text evidence="6">Part of the 30S ribosomal subunit.</text>
</comment>
<dbReference type="AlphaFoldDB" id="A0A1F7J4H9"/>
<evidence type="ECO:0000313" key="9">
    <source>
        <dbReference type="Proteomes" id="UP000178558"/>
    </source>
</evidence>
<reference evidence="8 9" key="1">
    <citation type="journal article" date="2016" name="Nat. Commun.">
        <title>Thousands of microbial genomes shed light on interconnected biogeochemical processes in an aquifer system.</title>
        <authorList>
            <person name="Anantharaman K."/>
            <person name="Brown C.T."/>
            <person name="Hug L.A."/>
            <person name="Sharon I."/>
            <person name="Castelle C.J."/>
            <person name="Probst A.J."/>
            <person name="Thomas B.C."/>
            <person name="Singh A."/>
            <person name="Wilkins M.J."/>
            <person name="Karaoz U."/>
            <person name="Brodie E.L."/>
            <person name="Williams K.H."/>
            <person name="Hubbard S.S."/>
            <person name="Banfield J.F."/>
        </authorList>
    </citation>
    <scope>NUCLEOTIDE SEQUENCE [LARGE SCALE GENOMIC DNA]</scope>
</reference>
<evidence type="ECO:0000256" key="1">
    <source>
        <dbReference type="ARBA" id="ARBA00010254"/>
    </source>
</evidence>
<gene>
    <name evidence="6" type="primary">rpsQ</name>
    <name evidence="8" type="ORF">A3B50_01885</name>
</gene>
<evidence type="ECO:0000256" key="3">
    <source>
        <dbReference type="ARBA" id="ARBA00022884"/>
    </source>
</evidence>
<comment type="similarity">
    <text evidence="1 6 7">Belongs to the universal ribosomal protein uS17 family.</text>
</comment>
<dbReference type="Proteomes" id="UP000178558">
    <property type="component" value="Unassembled WGS sequence"/>
</dbReference>
<keyword evidence="3 6" id="KW-0694">RNA-binding</keyword>
<dbReference type="PANTHER" id="PTHR10744">
    <property type="entry name" value="40S RIBOSOMAL PROTEIN S11 FAMILY MEMBER"/>
    <property type="match status" value="1"/>
</dbReference>
<dbReference type="InterPro" id="IPR000266">
    <property type="entry name" value="Ribosomal_uS17"/>
</dbReference>
<keyword evidence="2 6" id="KW-0699">rRNA-binding</keyword>
<comment type="caution">
    <text evidence="8">The sequence shown here is derived from an EMBL/GenBank/DDBJ whole genome shotgun (WGS) entry which is preliminary data.</text>
</comment>
<dbReference type="PANTHER" id="PTHR10744:SF1">
    <property type="entry name" value="SMALL RIBOSOMAL SUBUNIT PROTEIN US17M"/>
    <property type="match status" value="1"/>
</dbReference>
<dbReference type="GO" id="GO:0019843">
    <property type="term" value="F:rRNA binding"/>
    <property type="evidence" value="ECO:0007669"/>
    <property type="project" value="UniProtKB-UniRule"/>
</dbReference>
<dbReference type="InterPro" id="IPR019979">
    <property type="entry name" value="Ribosomal_uS17_CS"/>
</dbReference>